<feature type="compositionally biased region" description="Acidic residues" evidence="1">
    <location>
        <begin position="283"/>
        <end position="292"/>
    </location>
</feature>
<accession>A0A8T8SZB8</accession>
<reference evidence="2" key="1">
    <citation type="submission" date="2016-04" db="EMBL/GenBank/DDBJ databases">
        <authorList>
            <person name="Nguyen H.D."/>
            <person name="Samba Siva P."/>
            <person name="Cullis J."/>
            <person name="Levesque C.A."/>
            <person name="Hambleton S."/>
        </authorList>
    </citation>
    <scope>NUCLEOTIDE SEQUENCE</scope>
    <source>
        <strain evidence="2">DAOMC 236416</strain>
    </source>
</reference>
<gene>
    <name evidence="2" type="ORF">A4X13_0g3819</name>
</gene>
<sequence>MPPLYNRTLENIRHRIAAIEVWRDGVHRAGRRRALTMHLSRNSEEEHPAWACSLIEFTFKERVAEFFEWMNEKRWREDWTSERTEPIQALLYLDVAIANGRDDLPTAHERMKDNLAAGNGKMPYACQYHSAPAWAPFPFGSPRHPEGLQLPDVEKDGSDTDDAGRTPPPEVSDDGETEQDAALRLEAADVLDDDEAMQDAALRLERQPAQAEVPMEQARRRLEERLALVVPHPGGSWILDWRRSETGATMNHVPTIRSESGPSVDSVSSEEVPGKRRWNWSDSDGDGEDVEVVEGKGKGRARREDTELLEESEESEAGKGLGRGRGAGGSGRKKMRGNVETASAAQVGNADGPGGGGN</sequence>
<feature type="compositionally biased region" description="Gly residues" evidence="1">
    <location>
        <begin position="319"/>
        <end position="330"/>
    </location>
</feature>
<evidence type="ECO:0000313" key="3">
    <source>
        <dbReference type="Proteomes" id="UP000077521"/>
    </source>
</evidence>
<dbReference type="Proteomes" id="UP000077521">
    <property type="component" value="Unassembled WGS sequence"/>
</dbReference>
<evidence type="ECO:0000313" key="2">
    <source>
        <dbReference type="EMBL" id="KAE8251858.1"/>
    </source>
</evidence>
<feature type="compositionally biased region" description="Low complexity" evidence="1">
    <location>
        <begin position="258"/>
        <end position="271"/>
    </location>
</feature>
<proteinExistence type="predicted"/>
<feature type="region of interest" description="Disordered" evidence="1">
    <location>
        <begin position="251"/>
        <end position="358"/>
    </location>
</feature>
<keyword evidence="3" id="KW-1185">Reference proteome</keyword>
<evidence type="ECO:0000256" key="1">
    <source>
        <dbReference type="SAM" id="MobiDB-lite"/>
    </source>
</evidence>
<dbReference type="AlphaFoldDB" id="A0A8T8SZB8"/>
<dbReference type="EMBL" id="LWDF02000228">
    <property type="protein sequence ID" value="KAE8251858.1"/>
    <property type="molecule type" value="Genomic_DNA"/>
</dbReference>
<feature type="compositionally biased region" description="Basic and acidic residues" evidence="1">
    <location>
        <begin position="293"/>
        <end position="306"/>
    </location>
</feature>
<feature type="compositionally biased region" description="Basic and acidic residues" evidence="1">
    <location>
        <begin position="152"/>
        <end position="164"/>
    </location>
</feature>
<protein>
    <submittedName>
        <fullName evidence="2">Uncharacterized protein</fullName>
    </submittedName>
</protein>
<comment type="caution">
    <text evidence="2">The sequence shown here is derived from an EMBL/GenBank/DDBJ whole genome shotgun (WGS) entry which is preliminary data.</text>
</comment>
<reference evidence="2" key="2">
    <citation type="journal article" date="2019" name="IMA Fungus">
        <title>Genome sequencing and comparison of five Tilletia species to identify candidate genes for the detection of regulated species infecting wheat.</title>
        <authorList>
            <person name="Nguyen H.D.T."/>
            <person name="Sultana T."/>
            <person name="Kesanakurti P."/>
            <person name="Hambleton S."/>
        </authorList>
    </citation>
    <scope>NUCLEOTIDE SEQUENCE</scope>
    <source>
        <strain evidence="2">DAOMC 236416</strain>
    </source>
</reference>
<organism evidence="2 3">
    <name type="scientific">Tilletia indica</name>
    <dbReference type="NCBI Taxonomy" id="43049"/>
    <lineage>
        <taxon>Eukaryota</taxon>
        <taxon>Fungi</taxon>
        <taxon>Dikarya</taxon>
        <taxon>Basidiomycota</taxon>
        <taxon>Ustilaginomycotina</taxon>
        <taxon>Exobasidiomycetes</taxon>
        <taxon>Tilletiales</taxon>
        <taxon>Tilletiaceae</taxon>
        <taxon>Tilletia</taxon>
    </lineage>
</organism>
<name>A0A8T8SZB8_9BASI</name>
<feature type="region of interest" description="Disordered" evidence="1">
    <location>
        <begin position="137"/>
        <end position="178"/>
    </location>
</feature>